<sequence>MSHHDDSIALELMIENPFDFLLRIGIGARSYFVQKEKLSIHACFSLLDPAPEYRSSHTEQLFLPGTQFSSNYERIQAAFDLDSGA</sequence>
<name>A0AAI9XHW7_9PEZI</name>
<dbReference type="Proteomes" id="UP001239213">
    <property type="component" value="Unassembled WGS sequence"/>
</dbReference>
<protein>
    <submittedName>
        <fullName evidence="1">Uncharacterized protein</fullName>
    </submittedName>
</protein>
<dbReference type="AlphaFoldDB" id="A0AAI9XHW7"/>
<dbReference type="EMBL" id="MPDP01000305">
    <property type="protein sequence ID" value="KAK1449580.1"/>
    <property type="molecule type" value="Genomic_DNA"/>
</dbReference>
<keyword evidence="2" id="KW-1185">Reference proteome</keyword>
<comment type="caution">
    <text evidence="1">The sequence shown here is derived from an EMBL/GenBank/DDBJ whole genome shotgun (WGS) entry which is preliminary data.</text>
</comment>
<accession>A0AAI9XHW7</accession>
<proteinExistence type="predicted"/>
<organism evidence="1 2">
    <name type="scientific">Colletotrichum cuscutae</name>
    <dbReference type="NCBI Taxonomy" id="1209917"/>
    <lineage>
        <taxon>Eukaryota</taxon>
        <taxon>Fungi</taxon>
        <taxon>Dikarya</taxon>
        <taxon>Ascomycota</taxon>
        <taxon>Pezizomycotina</taxon>
        <taxon>Sordariomycetes</taxon>
        <taxon>Hypocreomycetidae</taxon>
        <taxon>Glomerellales</taxon>
        <taxon>Glomerellaceae</taxon>
        <taxon>Colletotrichum</taxon>
        <taxon>Colletotrichum acutatum species complex</taxon>
    </lineage>
</organism>
<evidence type="ECO:0000313" key="2">
    <source>
        <dbReference type="Proteomes" id="UP001239213"/>
    </source>
</evidence>
<gene>
    <name evidence="1" type="ORF">CCUS01_11463</name>
</gene>
<reference evidence="1" key="1">
    <citation type="submission" date="2016-11" db="EMBL/GenBank/DDBJ databases">
        <title>The genome sequence of Colletotrichum cuscutae.</title>
        <authorList>
            <person name="Baroncelli R."/>
        </authorList>
    </citation>
    <scope>NUCLEOTIDE SEQUENCE</scope>
    <source>
        <strain evidence="1">IMI 304802</strain>
    </source>
</reference>
<evidence type="ECO:0000313" key="1">
    <source>
        <dbReference type="EMBL" id="KAK1449580.1"/>
    </source>
</evidence>